<feature type="transmembrane region" description="Helical" evidence="1">
    <location>
        <begin position="46"/>
        <end position="67"/>
    </location>
</feature>
<dbReference type="EMBL" id="FMKA01000020">
    <property type="protein sequence ID" value="SCP98437.1"/>
    <property type="molecule type" value="Genomic_DNA"/>
</dbReference>
<accession>A0A1D3TW70</accession>
<organism evidence="2 3">
    <name type="scientific">Anaerobium acetethylicum</name>
    <dbReference type="NCBI Taxonomy" id="1619234"/>
    <lineage>
        <taxon>Bacteria</taxon>
        <taxon>Bacillati</taxon>
        <taxon>Bacillota</taxon>
        <taxon>Clostridia</taxon>
        <taxon>Lachnospirales</taxon>
        <taxon>Lachnospiraceae</taxon>
        <taxon>Anaerobium</taxon>
    </lineage>
</organism>
<proteinExistence type="predicted"/>
<keyword evidence="3" id="KW-1185">Reference proteome</keyword>
<dbReference type="Proteomes" id="UP000199315">
    <property type="component" value="Unassembled WGS sequence"/>
</dbReference>
<keyword evidence="1" id="KW-0472">Membrane</keyword>
<feature type="transmembrane region" description="Helical" evidence="1">
    <location>
        <begin position="190"/>
        <end position="209"/>
    </location>
</feature>
<evidence type="ECO:0008006" key="4">
    <source>
        <dbReference type="Google" id="ProtNLM"/>
    </source>
</evidence>
<evidence type="ECO:0000256" key="1">
    <source>
        <dbReference type="SAM" id="Phobius"/>
    </source>
</evidence>
<gene>
    <name evidence="2" type="ORF">SAMN05421730_102047</name>
</gene>
<name>A0A1D3TW70_9FIRM</name>
<feature type="transmembrane region" description="Helical" evidence="1">
    <location>
        <begin position="113"/>
        <end position="133"/>
    </location>
</feature>
<keyword evidence="1" id="KW-1133">Transmembrane helix</keyword>
<reference evidence="2 3" key="1">
    <citation type="submission" date="2016-09" db="EMBL/GenBank/DDBJ databases">
        <authorList>
            <person name="Capua I."/>
            <person name="De Benedictis P."/>
            <person name="Joannis T."/>
            <person name="Lombin L.H."/>
            <person name="Cattoli G."/>
        </authorList>
    </citation>
    <scope>NUCLEOTIDE SEQUENCE [LARGE SCALE GENOMIC DNA]</scope>
    <source>
        <strain evidence="2 3">GluBS11</strain>
    </source>
</reference>
<sequence length="217" mass="24140">METEIKTGNSIEFKAGANTGKKIELRTRARTIWGNFEEKHSDIAQFLVFFMLSNGITVFQMILMPILKTVFNGTGFIQTDFQIFPVGHNLDGSAYYIFNYPAGTIASGGGGGLAYFMAVQLTLGIAQVINFFAQRRITFRSKGNVWKAAGWYVVAYILITIGAAALQGLYKAPVYDFFMNQLALGSTGETIADLITMIINCTVSFWVYFPILKIIFR</sequence>
<dbReference type="STRING" id="1619234.SAMN05421730_102047"/>
<keyword evidence="1" id="KW-0812">Transmembrane</keyword>
<evidence type="ECO:0000313" key="3">
    <source>
        <dbReference type="Proteomes" id="UP000199315"/>
    </source>
</evidence>
<evidence type="ECO:0000313" key="2">
    <source>
        <dbReference type="EMBL" id="SCP98437.1"/>
    </source>
</evidence>
<feature type="transmembrane region" description="Helical" evidence="1">
    <location>
        <begin position="145"/>
        <end position="170"/>
    </location>
</feature>
<protein>
    <recommendedName>
        <fullName evidence="4">GtrA-like protein</fullName>
    </recommendedName>
</protein>
<dbReference type="RefSeq" id="WP_242875581.1">
    <property type="nucleotide sequence ID" value="NZ_FMKA01000020.1"/>
</dbReference>
<dbReference type="AlphaFoldDB" id="A0A1D3TW70"/>